<evidence type="ECO:0000313" key="2">
    <source>
        <dbReference type="EMBL" id="VTR54939.1"/>
    </source>
</evidence>
<dbReference type="KEGG" id="stha:NCTC11429_05196"/>
<keyword evidence="1" id="KW-1133">Transmembrane helix</keyword>
<keyword evidence="1" id="KW-0812">Transmembrane</keyword>
<feature type="transmembrane region" description="Helical" evidence="1">
    <location>
        <begin position="196"/>
        <end position="216"/>
    </location>
</feature>
<keyword evidence="1" id="KW-0472">Membrane</keyword>
<proteinExistence type="predicted"/>
<dbReference type="Proteomes" id="UP000308196">
    <property type="component" value="Chromosome"/>
</dbReference>
<gene>
    <name evidence="2" type="ORF">NCTC11429_05196</name>
</gene>
<dbReference type="EMBL" id="LR590484">
    <property type="protein sequence ID" value="VTR54939.1"/>
    <property type="molecule type" value="Genomic_DNA"/>
</dbReference>
<reference evidence="2 3" key="1">
    <citation type="submission" date="2019-05" db="EMBL/GenBank/DDBJ databases">
        <authorList>
            <consortium name="Pathogen Informatics"/>
        </authorList>
    </citation>
    <scope>NUCLEOTIDE SEQUENCE [LARGE SCALE GENOMIC DNA]</scope>
    <source>
        <strain evidence="2 3">NCTC11429</strain>
    </source>
</reference>
<organism evidence="2 3">
    <name type="scientific">Sphingobacterium thalpophilum</name>
    <dbReference type="NCBI Taxonomy" id="259"/>
    <lineage>
        <taxon>Bacteria</taxon>
        <taxon>Pseudomonadati</taxon>
        <taxon>Bacteroidota</taxon>
        <taxon>Sphingobacteriia</taxon>
        <taxon>Sphingobacteriales</taxon>
        <taxon>Sphingobacteriaceae</taxon>
        <taxon>Sphingobacterium</taxon>
    </lineage>
</organism>
<protein>
    <submittedName>
        <fullName evidence="2">Uncharacterized protein</fullName>
    </submittedName>
</protein>
<feature type="transmembrane region" description="Helical" evidence="1">
    <location>
        <begin position="83"/>
        <end position="104"/>
    </location>
</feature>
<sequence length="417" mass="48935">MIRISENKSEAWSLFRKAVFRFLFIFITSFIFVFNNGTFPLYGYINTPLNDLMHLVTPWFAKTILGYTYDYSIFVNGSGDTSYAWVSLLLLITFALAASLIWSLTDSKRPHYNTLYYWLTVLIRYYIAFMLINYGVIKVMHAQMPPPTLTRLIQPLGEFSPMGLAWTFIGYSKGYNILIGVAEILSVFLLFRKTMVLGCLITTVSTINIMAINYFYDVPVKMISTALFLLSVYLLIPYLQSLYTLFILGKPVQLTQLGQPLKEDWRKKGIKICKIFIISLFTILQVIGIYKTRQAMSTYFSRSPLYGIYRFAPLQKAVRTIPEDWRLIIFEFNNDHVLVRDSYYSPIYQTVIIDHPKKKITLNQFQYDYKINQNGDILLRKVFDDRVEEIKLIKQDPQQFELLTHPFRWIQEFPHNR</sequence>
<name>A0A4U9W7Z1_9SPHI</name>
<dbReference type="AlphaFoldDB" id="A0A4U9W7Z1"/>
<dbReference type="STRING" id="1123265.GCA_000686625_00533"/>
<feature type="transmembrane region" description="Helical" evidence="1">
    <location>
        <begin position="174"/>
        <end position="191"/>
    </location>
</feature>
<evidence type="ECO:0000313" key="3">
    <source>
        <dbReference type="Proteomes" id="UP000308196"/>
    </source>
</evidence>
<feature type="transmembrane region" description="Helical" evidence="1">
    <location>
        <begin position="20"/>
        <end position="45"/>
    </location>
</feature>
<dbReference type="RefSeq" id="WP_028068637.1">
    <property type="nucleotide sequence ID" value="NZ_LR590484.1"/>
</dbReference>
<accession>A0A4U9W7Z1</accession>
<feature type="transmembrane region" description="Helical" evidence="1">
    <location>
        <begin position="269"/>
        <end position="290"/>
    </location>
</feature>
<feature type="transmembrane region" description="Helical" evidence="1">
    <location>
        <begin position="222"/>
        <end position="248"/>
    </location>
</feature>
<evidence type="ECO:0000256" key="1">
    <source>
        <dbReference type="SAM" id="Phobius"/>
    </source>
</evidence>
<feature type="transmembrane region" description="Helical" evidence="1">
    <location>
        <begin position="116"/>
        <end position="137"/>
    </location>
</feature>
<dbReference type="GeneID" id="78465740"/>